<dbReference type="InterPro" id="IPR016181">
    <property type="entry name" value="Acyl_CoA_acyltransferase"/>
</dbReference>
<dbReference type="CDD" id="cd04301">
    <property type="entry name" value="NAT_SF"/>
    <property type="match status" value="1"/>
</dbReference>
<dbReference type="OrthoDB" id="438291at2759"/>
<evidence type="ECO:0000313" key="10">
    <source>
        <dbReference type="Proteomes" id="UP000664859"/>
    </source>
</evidence>
<dbReference type="Gene3D" id="3.40.630.30">
    <property type="match status" value="1"/>
</dbReference>
<dbReference type="PROSITE" id="PS51186">
    <property type="entry name" value="GNAT"/>
    <property type="match status" value="1"/>
</dbReference>
<dbReference type="UniPathway" id="UPA00068">
    <property type="reaction ID" value="UER00106"/>
</dbReference>
<comment type="similarity">
    <text evidence="2">Belongs to the acetyltransferase family. ArgA subfamily.</text>
</comment>
<gene>
    <name evidence="9" type="ORF">JKP88DRAFT_231061</name>
</gene>
<evidence type="ECO:0000256" key="7">
    <source>
        <dbReference type="SAM" id="SignalP"/>
    </source>
</evidence>
<dbReference type="GO" id="GO:0004042">
    <property type="term" value="F:L-glutamate N-acetyltransferase activity"/>
    <property type="evidence" value="ECO:0007669"/>
    <property type="project" value="InterPro"/>
</dbReference>
<dbReference type="InterPro" id="IPR036393">
    <property type="entry name" value="AceGlu_kinase-like_sf"/>
</dbReference>
<dbReference type="Pfam" id="PF00696">
    <property type="entry name" value="AA_kinase"/>
    <property type="match status" value="1"/>
</dbReference>
<protein>
    <recommendedName>
        <fullName evidence="3">amino-acid N-acetyltransferase</fullName>
        <ecNumber evidence="3">2.3.1.1</ecNumber>
    </recommendedName>
</protein>
<dbReference type="Pfam" id="PF00583">
    <property type="entry name" value="Acetyltransf_1"/>
    <property type="match status" value="1"/>
</dbReference>
<dbReference type="SUPFAM" id="SSF53633">
    <property type="entry name" value="Carbamate kinase-like"/>
    <property type="match status" value="1"/>
</dbReference>
<comment type="caution">
    <text evidence="9">The sequence shown here is derived from an EMBL/GenBank/DDBJ whole genome shotgun (WGS) entry which is preliminary data.</text>
</comment>
<dbReference type="EC" id="2.3.1.1" evidence="3"/>
<dbReference type="SUPFAM" id="SSF55729">
    <property type="entry name" value="Acyl-CoA N-acyltransferases (Nat)"/>
    <property type="match status" value="1"/>
</dbReference>
<proteinExistence type="inferred from homology"/>
<feature type="chain" id="PRO_5033034119" description="amino-acid N-acetyltransferase" evidence="7">
    <location>
        <begin position="21"/>
        <end position="583"/>
    </location>
</feature>
<feature type="signal peptide" evidence="7">
    <location>
        <begin position="1"/>
        <end position="20"/>
    </location>
</feature>
<dbReference type="HAMAP" id="MF_01105">
    <property type="entry name" value="N_acetyl_glu_synth"/>
    <property type="match status" value="1"/>
</dbReference>
<evidence type="ECO:0000313" key="9">
    <source>
        <dbReference type="EMBL" id="KAG5191635.1"/>
    </source>
</evidence>
<evidence type="ECO:0000256" key="6">
    <source>
        <dbReference type="ARBA" id="ARBA00048372"/>
    </source>
</evidence>
<keyword evidence="10" id="KW-1185">Reference proteome</keyword>
<dbReference type="PROSITE" id="PS51257">
    <property type="entry name" value="PROKAR_LIPOPROTEIN"/>
    <property type="match status" value="1"/>
</dbReference>
<dbReference type="PANTHER" id="PTHR30602">
    <property type="entry name" value="AMINO-ACID ACETYLTRANSFERASE"/>
    <property type="match status" value="1"/>
</dbReference>
<organism evidence="9 10">
    <name type="scientific">Tribonema minus</name>
    <dbReference type="NCBI Taxonomy" id="303371"/>
    <lineage>
        <taxon>Eukaryota</taxon>
        <taxon>Sar</taxon>
        <taxon>Stramenopiles</taxon>
        <taxon>Ochrophyta</taxon>
        <taxon>PX clade</taxon>
        <taxon>Xanthophyceae</taxon>
        <taxon>Tribonematales</taxon>
        <taxon>Tribonemataceae</taxon>
        <taxon>Tribonema</taxon>
    </lineage>
</organism>
<dbReference type="InterPro" id="IPR001048">
    <property type="entry name" value="Asp/Glu/Uridylate_kinase"/>
</dbReference>
<dbReference type="AlphaFoldDB" id="A0A836CM49"/>
<name>A0A836CM49_9STRA</name>
<dbReference type="GO" id="GO:0005737">
    <property type="term" value="C:cytoplasm"/>
    <property type="evidence" value="ECO:0007669"/>
    <property type="project" value="InterPro"/>
</dbReference>
<feature type="domain" description="N-acetyltransferase" evidence="8">
    <location>
        <begin position="402"/>
        <end position="560"/>
    </location>
</feature>
<evidence type="ECO:0000256" key="2">
    <source>
        <dbReference type="ARBA" id="ARBA00009145"/>
    </source>
</evidence>
<evidence type="ECO:0000256" key="3">
    <source>
        <dbReference type="ARBA" id="ARBA00012697"/>
    </source>
</evidence>
<dbReference type="PANTHER" id="PTHR30602:SF12">
    <property type="entry name" value="AMINO-ACID ACETYLTRANSFERASE NAGS1, CHLOROPLASTIC-RELATED"/>
    <property type="match status" value="1"/>
</dbReference>
<dbReference type="InterPro" id="IPR000182">
    <property type="entry name" value="GNAT_dom"/>
</dbReference>
<keyword evidence="5" id="KW-0012">Acyltransferase</keyword>
<dbReference type="EMBL" id="JAFCMP010000017">
    <property type="protein sequence ID" value="KAG5191635.1"/>
    <property type="molecule type" value="Genomic_DNA"/>
</dbReference>
<evidence type="ECO:0000256" key="1">
    <source>
        <dbReference type="ARBA" id="ARBA00004925"/>
    </source>
</evidence>
<accession>A0A836CM49</accession>
<dbReference type="NCBIfam" id="TIGR01890">
    <property type="entry name" value="N-Ac-Glu-synth"/>
    <property type="match status" value="1"/>
</dbReference>
<sequence>MKAKVAVCVLLLLGCEPNFALLCKSLLPRSARSAQWQGSSVARSSSKCGTGTSSRGRSLRASHIEEGKSMIESWLGARLADLEIVPRPAHLTAAVAREKGNMPNFLDMFRSSAPYIRMHRATTMVIHIPGETLELGIFNYLMDEVALISMLGARIVLVVGCRPQVDAMLASRGLPTQKLAGGRRITDPEALSVVKQCAGYMRFEVESALARGRTGDALVQTTGGNFFSAQPVGVRSGIDYGYSGEVRRVETEKIQERLAAGDVVHLTCLGFSPSGQVFNVETEELARICAVKLNASKLIYVTQGEECLWDRSAGHTVLSLRLREAAALLELQRQRAAAADGDWRPPPSPRQQAVVDLIGHCVEALQQGVKRAHLVPPVDGGLIEELYTREGAGMLISRDIYEGISGADPAHLPSIAKILAPLTGEFGWAPVKSTALEQELDAWVVYTKDQKVVGCASLHLYEGDESLAARGATSVAEVGHLAVMEAYRAQGIGRALLGYLERMAIARGVERLLALTSGGGQWLVERGFTIAKPDEALPAAFATRRAASQNGGRVYVKRLQGVRGIDADELLWDIGGADAPRKK</sequence>
<evidence type="ECO:0000259" key="8">
    <source>
        <dbReference type="PROSITE" id="PS51186"/>
    </source>
</evidence>
<dbReference type="Gene3D" id="3.40.1160.10">
    <property type="entry name" value="Acetylglutamate kinase-like"/>
    <property type="match status" value="1"/>
</dbReference>
<evidence type="ECO:0000256" key="4">
    <source>
        <dbReference type="ARBA" id="ARBA00022679"/>
    </source>
</evidence>
<keyword evidence="4 9" id="KW-0808">Transferase</keyword>
<comment type="pathway">
    <text evidence="1">Amino-acid biosynthesis; L-arginine biosynthesis; N(2)-acetyl-L-ornithine from L-glutamate: step 1/4.</text>
</comment>
<dbReference type="InterPro" id="IPR010167">
    <property type="entry name" value="NH2A_AcTrfase"/>
</dbReference>
<dbReference type="Proteomes" id="UP000664859">
    <property type="component" value="Unassembled WGS sequence"/>
</dbReference>
<evidence type="ECO:0000256" key="5">
    <source>
        <dbReference type="ARBA" id="ARBA00023315"/>
    </source>
</evidence>
<dbReference type="GO" id="GO:0006526">
    <property type="term" value="P:L-arginine biosynthetic process"/>
    <property type="evidence" value="ECO:0007669"/>
    <property type="project" value="UniProtKB-UniPathway"/>
</dbReference>
<reference evidence="9" key="1">
    <citation type="submission" date="2021-02" db="EMBL/GenBank/DDBJ databases">
        <title>First Annotated Genome of the Yellow-green Alga Tribonema minus.</title>
        <authorList>
            <person name="Mahan K.M."/>
        </authorList>
    </citation>
    <scope>NUCLEOTIDE SEQUENCE</scope>
    <source>
        <strain evidence="9">UTEX B ZZ1240</strain>
    </source>
</reference>
<keyword evidence="7" id="KW-0732">Signal</keyword>
<comment type="catalytic activity">
    <reaction evidence="6">
        <text>L-glutamate + acetyl-CoA = N-acetyl-L-glutamate + CoA + H(+)</text>
        <dbReference type="Rhea" id="RHEA:24292"/>
        <dbReference type="ChEBI" id="CHEBI:15378"/>
        <dbReference type="ChEBI" id="CHEBI:29985"/>
        <dbReference type="ChEBI" id="CHEBI:44337"/>
        <dbReference type="ChEBI" id="CHEBI:57287"/>
        <dbReference type="ChEBI" id="CHEBI:57288"/>
        <dbReference type="EC" id="2.3.1.1"/>
    </reaction>
</comment>